<protein>
    <recommendedName>
        <fullName evidence="5">BTB domain-containing protein</fullName>
    </recommendedName>
</protein>
<evidence type="ECO:0000313" key="3">
    <source>
        <dbReference type="EMBL" id="KXZ42415.1"/>
    </source>
</evidence>
<feature type="region of interest" description="Disordered" evidence="1">
    <location>
        <begin position="266"/>
        <end position="305"/>
    </location>
</feature>
<feature type="chain" id="PRO_5007561828" description="BTB domain-containing protein" evidence="2">
    <location>
        <begin position="18"/>
        <end position="1208"/>
    </location>
</feature>
<accession>A0A150FYX9</accession>
<keyword evidence="2" id="KW-0732">Signal</keyword>
<gene>
    <name evidence="3" type="ORF">GPECTOR_149g25</name>
</gene>
<dbReference type="EMBL" id="LSYV01000149">
    <property type="protein sequence ID" value="KXZ42415.1"/>
    <property type="molecule type" value="Genomic_DNA"/>
</dbReference>
<evidence type="ECO:0000256" key="1">
    <source>
        <dbReference type="SAM" id="MobiDB-lite"/>
    </source>
</evidence>
<feature type="compositionally biased region" description="Polar residues" evidence="1">
    <location>
        <begin position="397"/>
        <end position="409"/>
    </location>
</feature>
<reference evidence="4" key="1">
    <citation type="journal article" date="2016" name="Nat. Commun.">
        <title>The Gonium pectorale genome demonstrates co-option of cell cycle regulation during the evolution of multicellularity.</title>
        <authorList>
            <person name="Hanschen E.R."/>
            <person name="Marriage T.N."/>
            <person name="Ferris P.J."/>
            <person name="Hamaji T."/>
            <person name="Toyoda A."/>
            <person name="Fujiyama A."/>
            <person name="Neme R."/>
            <person name="Noguchi H."/>
            <person name="Minakuchi Y."/>
            <person name="Suzuki M."/>
            <person name="Kawai-Toyooka H."/>
            <person name="Smith D.R."/>
            <person name="Sparks H."/>
            <person name="Anderson J."/>
            <person name="Bakaric R."/>
            <person name="Luria V."/>
            <person name="Karger A."/>
            <person name="Kirschner M.W."/>
            <person name="Durand P.M."/>
            <person name="Michod R.E."/>
            <person name="Nozaki H."/>
            <person name="Olson B.J."/>
        </authorList>
    </citation>
    <scope>NUCLEOTIDE SEQUENCE [LARGE SCALE GENOMIC DNA]</scope>
    <source>
        <strain evidence="4">NIES-2863</strain>
    </source>
</reference>
<name>A0A150FYX9_GONPE</name>
<sequence length="1208" mass="120696">MGRPCALLSRFFARTLASPSGAWQLLHQAVADHAVSWILHAPALPLPLRRQLLRQLLGAEGQCVLAAPASQLVHGPLALCHIISAPAKCHSLLAPDVAGYLLAAAPFGLVAAEEPSRVQHHDHHQQAADEAAQLDPAWELDAALLGAQALGAQVGHGIDGEQDGRGGAGRGGAGSSERPLSTLAVACRLLLAGGRLDAAFSAFFADLLASRYGSELSSAHSSLAASPMPHGHGLGANRSHGLGANGPVGGSCSNSGATVLRGSADEPLAARSGSWQSASDEGGATAEWPAAAPSPSGSRTTPGVTEEGITIGYRWSGSGCGFSSGSNCGLPASAIGAGGAGGADPSGGGGRSLRSPGVMTDVMAGVAGLIDAMAWRGASLRDLRSLRGSGVDHQDSMSESCTTSSTVTGPHTLEDAEAVGGRGSGAVSGYDGSASSPPAVSAAAADLTKGISEDVDLGWGSVMEPPMGYLALSVHAAVAPAQADGIPDRARRAVVNVRSGSGMGAPGWTVADGAELCSTEAPAPEDVTARPAGSHTETQAASLAAGSFADHKQPCGLAEPWLHKTMPRNRCKRLSAPAGGLSLRRSSTDSPAGSAGTLVAVSVASLEGGVQGPAEDVPNGPAAGAAAGGSSSRLSGRIHQHAYTTGMALRSVEAAIGAAASFDGRLPPYTYFGATHLMAAALAVSPDVAAAAAAASRLSGSSNREARDIAVAAAAAAAAATAAGGDSGAAAASAVASQKSEKKLPAVGEGGGGGHLPACRDLVDSGGGSVGAAVARSGTVLLGVQPSESKAQLASDPDTRHNPDNGSASGGSWDMSQTPVESLFLSFGTGAGTAGAGGCGADVARDAGHIAMYEFEDASPFSSNGMPPDLVASLAAAWAAEGAGAPVAPSGPTEAVSATDATGTAAAGVMLPSLGRAYAAGAALPGGVLSAGEQLPGTGIWGSAPASDGHSVVFAFGDEQVQVSYREFRYLRRCSPLLYGWLSRLPDPSQPVTILQVPGLAPADNCRVFRCLLGWAEGFRDVRTLLRRASRSGRGQAHGQHLPPPFQQAACAGTAAPADPSNVCPAAVPRPNVDGFDHSLFGPVAGPWPELEQLQQLWRTADYLQVDDLLLAVEDELSRRFADPSPAGVAAWSAALSLAASQRHASSRLAGLCALHFMRNVWELLADEAARGAAAAAVGVLGPAMVAEVRDRLVALVALADQDLTGGE</sequence>
<proteinExistence type="predicted"/>
<dbReference type="Proteomes" id="UP000075714">
    <property type="component" value="Unassembled WGS sequence"/>
</dbReference>
<keyword evidence="4" id="KW-1185">Reference proteome</keyword>
<feature type="region of interest" description="Disordered" evidence="1">
    <location>
        <begin position="156"/>
        <end position="178"/>
    </location>
</feature>
<feature type="region of interest" description="Disordered" evidence="1">
    <location>
        <begin position="389"/>
        <end position="411"/>
    </location>
</feature>
<comment type="caution">
    <text evidence="3">The sequence shown here is derived from an EMBL/GenBank/DDBJ whole genome shotgun (WGS) entry which is preliminary data.</text>
</comment>
<organism evidence="3 4">
    <name type="scientific">Gonium pectorale</name>
    <name type="common">Green alga</name>
    <dbReference type="NCBI Taxonomy" id="33097"/>
    <lineage>
        <taxon>Eukaryota</taxon>
        <taxon>Viridiplantae</taxon>
        <taxon>Chlorophyta</taxon>
        <taxon>core chlorophytes</taxon>
        <taxon>Chlorophyceae</taxon>
        <taxon>CS clade</taxon>
        <taxon>Chlamydomonadales</taxon>
        <taxon>Volvocaceae</taxon>
        <taxon>Gonium</taxon>
    </lineage>
</organism>
<feature type="compositionally biased region" description="Low complexity" evidence="1">
    <location>
        <begin position="622"/>
        <end position="632"/>
    </location>
</feature>
<evidence type="ECO:0000256" key="2">
    <source>
        <dbReference type="SAM" id="SignalP"/>
    </source>
</evidence>
<feature type="region of interest" description="Disordered" evidence="1">
    <location>
        <begin position="610"/>
        <end position="634"/>
    </location>
</feature>
<dbReference type="OrthoDB" id="553354at2759"/>
<evidence type="ECO:0008006" key="5">
    <source>
        <dbReference type="Google" id="ProtNLM"/>
    </source>
</evidence>
<feature type="region of interest" description="Disordered" evidence="1">
    <location>
        <begin position="785"/>
        <end position="815"/>
    </location>
</feature>
<evidence type="ECO:0000313" key="4">
    <source>
        <dbReference type="Proteomes" id="UP000075714"/>
    </source>
</evidence>
<dbReference type="AlphaFoldDB" id="A0A150FYX9"/>
<feature type="compositionally biased region" description="Gly residues" evidence="1">
    <location>
        <begin position="165"/>
        <end position="174"/>
    </location>
</feature>
<feature type="signal peptide" evidence="2">
    <location>
        <begin position="1"/>
        <end position="17"/>
    </location>
</feature>